<reference evidence="1" key="1">
    <citation type="submission" date="2022-04" db="EMBL/GenBank/DDBJ databases">
        <title>A functionally conserved STORR gene fusion in Papaver species that diverged 16.8 million years ago.</title>
        <authorList>
            <person name="Catania T."/>
        </authorList>
    </citation>
    <scope>NUCLEOTIDE SEQUENCE</scope>
    <source>
        <strain evidence="1">S-188037</strain>
    </source>
</reference>
<organism evidence="1 2">
    <name type="scientific">Papaver atlanticum</name>
    <dbReference type="NCBI Taxonomy" id="357466"/>
    <lineage>
        <taxon>Eukaryota</taxon>
        <taxon>Viridiplantae</taxon>
        <taxon>Streptophyta</taxon>
        <taxon>Embryophyta</taxon>
        <taxon>Tracheophyta</taxon>
        <taxon>Spermatophyta</taxon>
        <taxon>Magnoliopsida</taxon>
        <taxon>Ranunculales</taxon>
        <taxon>Papaveraceae</taxon>
        <taxon>Papaveroideae</taxon>
        <taxon>Papaver</taxon>
    </lineage>
</organism>
<accession>A0AAD4S3N3</accession>
<dbReference type="AlphaFoldDB" id="A0AAD4S3N3"/>
<sequence length="80" mass="9077">MVHDFFWSPDNGYIDLAVTQVLLRQVTHPLSDRNNLTNSESKMITALDAPSQGNYSDKTYLMFQSGHFPEVATARTKVQM</sequence>
<proteinExistence type="predicted"/>
<gene>
    <name evidence="1" type="ORF">MKW98_010601</name>
</gene>
<comment type="caution">
    <text evidence="1">The sequence shown here is derived from an EMBL/GenBank/DDBJ whole genome shotgun (WGS) entry which is preliminary data.</text>
</comment>
<dbReference type="Proteomes" id="UP001202328">
    <property type="component" value="Unassembled WGS sequence"/>
</dbReference>
<protein>
    <submittedName>
        <fullName evidence="1">Uncharacterized protein</fullName>
    </submittedName>
</protein>
<evidence type="ECO:0000313" key="2">
    <source>
        <dbReference type="Proteomes" id="UP001202328"/>
    </source>
</evidence>
<evidence type="ECO:0000313" key="1">
    <source>
        <dbReference type="EMBL" id="KAI3857187.1"/>
    </source>
</evidence>
<dbReference type="EMBL" id="JAJJMB010014886">
    <property type="protein sequence ID" value="KAI3857187.1"/>
    <property type="molecule type" value="Genomic_DNA"/>
</dbReference>
<name>A0AAD4S3N3_9MAGN</name>
<keyword evidence="2" id="KW-1185">Reference proteome</keyword>